<accession>A0A6C0LXF6</accession>
<protein>
    <submittedName>
        <fullName evidence="1">Uncharacterized protein</fullName>
    </submittedName>
</protein>
<dbReference type="AlphaFoldDB" id="A0A6C0LXF6"/>
<proteinExistence type="predicted"/>
<reference evidence="1" key="1">
    <citation type="journal article" date="2020" name="Nature">
        <title>Giant virus diversity and host interactions through global metagenomics.</title>
        <authorList>
            <person name="Schulz F."/>
            <person name="Roux S."/>
            <person name="Paez-Espino D."/>
            <person name="Jungbluth S."/>
            <person name="Walsh D.A."/>
            <person name="Denef V.J."/>
            <person name="McMahon K.D."/>
            <person name="Konstantinidis K.T."/>
            <person name="Eloe-Fadrosh E.A."/>
            <person name="Kyrpides N.C."/>
            <person name="Woyke T."/>
        </authorList>
    </citation>
    <scope>NUCLEOTIDE SEQUENCE</scope>
    <source>
        <strain evidence="1">GVMAG-S-1016713-123</strain>
    </source>
</reference>
<evidence type="ECO:0000313" key="1">
    <source>
        <dbReference type="EMBL" id="QHU34431.1"/>
    </source>
</evidence>
<name>A0A6C0LXF6_9ZZZZ</name>
<sequence length="74" mass="8110">MIFSFVQKPYSGKHANLSHNIVIHQNIDKPLPIRKKKPTSVPSNNMSFSSIASLNGSMFQRIQYATSGCGACGK</sequence>
<dbReference type="EMBL" id="MN740570">
    <property type="protein sequence ID" value="QHU34431.1"/>
    <property type="molecule type" value="Genomic_DNA"/>
</dbReference>
<organism evidence="1">
    <name type="scientific">viral metagenome</name>
    <dbReference type="NCBI Taxonomy" id="1070528"/>
    <lineage>
        <taxon>unclassified sequences</taxon>
        <taxon>metagenomes</taxon>
        <taxon>organismal metagenomes</taxon>
    </lineage>
</organism>